<protein>
    <submittedName>
        <fullName evidence="1">Uncharacterized protein</fullName>
    </submittedName>
</protein>
<evidence type="ECO:0000313" key="1">
    <source>
        <dbReference type="EMBL" id="OMJ68151.1"/>
    </source>
</evidence>
<evidence type="ECO:0000313" key="2">
    <source>
        <dbReference type="Proteomes" id="UP000187209"/>
    </source>
</evidence>
<dbReference type="AlphaFoldDB" id="A0A1R2AUE6"/>
<keyword evidence="2" id="KW-1185">Reference proteome</keyword>
<reference evidence="1 2" key="1">
    <citation type="submission" date="2016-11" db="EMBL/GenBank/DDBJ databases">
        <title>The macronuclear genome of Stentor coeruleus: a giant cell with tiny introns.</title>
        <authorList>
            <person name="Slabodnick M."/>
            <person name="Ruby J.G."/>
            <person name="Reiff S.B."/>
            <person name="Swart E.C."/>
            <person name="Gosai S."/>
            <person name="Prabakaran S."/>
            <person name="Witkowska E."/>
            <person name="Larue G.E."/>
            <person name="Fisher S."/>
            <person name="Freeman R.M."/>
            <person name="Gunawardena J."/>
            <person name="Chu W."/>
            <person name="Stover N.A."/>
            <person name="Gregory B.D."/>
            <person name="Nowacki M."/>
            <person name="Derisi J."/>
            <person name="Roy S.W."/>
            <person name="Marshall W.F."/>
            <person name="Sood P."/>
        </authorList>
    </citation>
    <scope>NUCLEOTIDE SEQUENCE [LARGE SCALE GENOMIC DNA]</scope>
    <source>
        <strain evidence="1">WM001</strain>
    </source>
</reference>
<sequence length="114" mass="13127">MSKFNPALADLGEMEDLDPEISKDFEDILRERNLNDPSPSPKSSLILTIQQELGSLKKQLNQINYKIQKNNEIISSKQQENYEMKKIIGIYNEKKDDLYSSSTSCSCMQNCLIY</sequence>
<gene>
    <name evidence="1" type="ORF">SteCoe_34471</name>
</gene>
<accession>A0A1R2AUE6</accession>
<organism evidence="1 2">
    <name type="scientific">Stentor coeruleus</name>
    <dbReference type="NCBI Taxonomy" id="5963"/>
    <lineage>
        <taxon>Eukaryota</taxon>
        <taxon>Sar</taxon>
        <taxon>Alveolata</taxon>
        <taxon>Ciliophora</taxon>
        <taxon>Postciliodesmatophora</taxon>
        <taxon>Heterotrichea</taxon>
        <taxon>Heterotrichida</taxon>
        <taxon>Stentoridae</taxon>
        <taxon>Stentor</taxon>
    </lineage>
</organism>
<dbReference type="Proteomes" id="UP000187209">
    <property type="component" value="Unassembled WGS sequence"/>
</dbReference>
<dbReference type="EMBL" id="MPUH01001375">
    <property type="protein sequence ID" value="OMJ68151.1"/>
    <property type="molecule type" value="Genomic_DNA"/>
</dbReference>
<name>A0A1R2AUE6_9CILI</name>
<comment type="caution">
    <text evidence="1">The sequence shown here is derived from an EMBL/GenBank/DDBJ whole genome shotgun (WGS) entry which is preliminary data.</text>
</comment>
<proteinExistence type="predicted"/>